<name>A0A3A3G5I2_9BURK</name>
<feature type="transmembrane region" description="Helical" evidence="1">
    <location>
        <begin position="347"/>
        <end position="366"/>
    </location>
</feature>
<dbReference type="RefSeq" id="WP_119786573.1">
    <property type="nucleotide sequence ID" value="NZ_QYUQ01000002.1"/>
</dbReference>
<protein>
    <submittedName>
        <fullName evidence="4">Uncharacterized protein</fullName>
    </submittedName>
</protein>
<accession>A0A3A3G5I2</accession>
<evidence type="ECO:0000256" key="1">
    <source>
        <dbReference type="SAM" id="Phobius"/>
    </source>
</evidence>
<comment type="caution">
    <text evidence="4">The sequence shown here is derived from an EMBL/GenBank/DDBJ whole genome shotgun (WGS) entry which is preliminary data.</text>
</comment>
<dbReference type="GO" id="GO:0016829">
    <property type="term" value="F:lyase activity"/>
    <property type="evidence" value="ECO:0007669"/>
    <property type="project" value="InterPro"/>
</dbReference>
<dbReference type="InterPro" id="IPR029058">
    <property type="entry name" value="AB_hydrolase_fold"/>
</dbReference>
<feature type="transmembrane region" description="Helical" evidence="1">
    <location>
        <begin position="274"/>
        <end position="297"/>
    </location>
</feature>
<dbReference type="Gene3D" id="2.40.400.10">
    <property type="entry name" value="Acetoacetate decarboxylase-like"/>
    <property type="match status" value="1"/>
</dbReference>
<feature type="transmembrane region" description="Helical" evidence="1">
    <location>
        <begin position="52"/>
        <end position="75"/>
    </location>
</feature>
<dbReference type="EMBL" id="QYUQ01000002">
    <property type="protein sequence ID" value="RJG03074.1"/>
    <property type="molecule type" value="Genomic_DNA"/>
</dbReference>
<keyword evidence="1" id="KW-0812">Transmembrane</keyword>
<dbReference type="Gene3D" id="3.40.50.1820">
    <property type="entry name" value="alpha/beta hydrolase"/>
    <property type="match status" value="1"/>
</dbReference>
<feature type="transmembrane region" description="Helical" evidence="1">
    <location>
        <begin position="317"/>
        <end position="335"/>
    </location>
</feature>
<sequence length="1167" mass="130124">MNPAQRFHSLDNLRAIMMWLGIVLHVAVNHVVGKSPLPWRDPETTPLANLAMAFIHTFRMPVFFILAGFFVALLVARRDYGGMLKHRLRRLGLPFLIFWPLLYIGTGALIMQYLGLMPLDADGLPPQLPDGPLLNTMHLWFLYYLLWFCAFTALCGMLGRHVPARIRDGIAAAWHTLASSWWGFLLLTLPLAATGAFYWNGIVAPDGSLLPRFTELLHNGMFFVFGYYLYRRQDSLLPLYAQHCWRYLAAGLAFFIVAMGVYDALLKQQHTAPYAWAGMAFLYHCASWLWSFALIGLFMRYLPAQNRFLAYIADSSYWVYLVHMTATVGFGVLLYEAPYGALTKMAINMAATTAVCLLTYQLLVRYTPVGTLLNGSRHALPFSRRTLTVAGMLLVVGGVVLTQVKFDANIAPTRNSAPAAIAVPDDIDRFLRELGVAYGSPDGSAVAQFLSQDFLFQGMDRTAFLDHLHQNRHYFGKLDITPVEIRQHPEHVELGAYGVSAKGVLAPALQLLPLQAGATLVQEDGQWKLRGNQKYEEASLHRRVAHIVADFPPADLDAYRRHLPAGYAMPERPYVRVSVADWQHMAAPQSPYRLAQLSILASKDGENIWHILAMPETDWLAVEAGKAVGFPKFVADVDIRRSASRQWQVALRRDGEPLAEIAFEGVITRKSSTYRDDWANNGDDWLVFGKDGAANKAGMSLQPPAKRSSSGYGWMTVNPQSPLWKELLVPGKRTLAMSFEVEGAYKLHMYPLASTAIPAGIRQLLDATAAAWASQDIDAALALHHPAFRVTNQKDLAAMRRLFSHTRRYEWQVKELREDGDFAQIRGEVRTDTGAIPARSRLFKENGRWMFYGNGGSWQEQRRRQPAASATAAHEFDAYSKEQAQEVLAAGDDLRFEGEPGELGAFSTLPNAVFMPAGPGPFPALVLLPDCGGRIGDRMRKRVEAGIAQGYAVMVLDSMRGHLTNCVAPLRVSMARRVKDAYDALDHLSRLPQIDPQRIAVAGFSQGGTIALLLASKNSSALYAAKRRFAASVAWYPLCYMSARYARRELDFLRPDIDTPLLLLMGGEDSYTPAYDCVPHLEELQAGGAPVEWHVFPKAVHGWDLAEVSGRSTMTFRGDRMTFSFDAAATQEAQERTFAFMKRRLARDPLQQADAAQENPPPSNPRR</sequence>
<dbReference type="PANTHER" id="PTHR36927:SF1">
    <property type="entry name" value="MDO-LIKE PROTEIN"/>
    <property type="match status" value="1"/>
</dbReference>
<dbReference type="InterPro" id="IPR032710">
    <property type="entry name" value="NTF2-like_dom_sf"/>
</dbReference>
<keyword evidence="1" id="KW-1133">Transmembrane helix</keyword>
<keyword evidence="1" id="KW-0472">Membrane</keyword>
<evidence type="ECO:0000259" key="3">
    <source>
        <dbReference type="Pfam" id="PF01757"/>
    </source>
</evidence>
<dbReference type="SUPFAM" id="SSF53474">
    <property type="entry name" value="alpha/beta-Hydrolases"/>
    <property type="match status" value="1"/>
</dbReference>
<dbReference type="InterPro" id="IPR023375">
    <property type="entry name" value="ADC_dom_sf"/>
</dbReference>
<dbReference type="InterPro" id="IPR002925">
    <property type="entry name" value="Dienelactn_hydro"/>
</dbReference>
<feature type="domain" description="Acyltransferase 3" evidence="3">
    <location>
        <begin position="8"/>
        <end position="360"/>
    </location>
</feature>
<dbReference type="AlphaFoldDB" id="A0A3A3G5I2"/>
<dbReference type="Pfam" id="PF06314">
    <property type="entry name" value="ADC"/>
    <property type="match status" value="1"/>
</dbReference>
<dbReference type="InterPro" id="IPR002656">
    <property type="entry name" value="Acyl_transf_3_dom"/>
</dbReference>
<feature type="transmembrane region" description="Helical" evidence="1">
    <location>
        <begin position="171"/>
        <end position="193"/>
    </location>
</feature>
<dbReference type="Pfam" id="PF01757">
    <property type="entry name" value="Acyl_transf_3"/>
    <property type="match status" value="1"/>
</dbReference>
<feature type="transmembrane region" description="Helical" evidence="1">
    <location>
        <begin position="387"/>
        <end position="406"/>
    </location>
</feature>
<dbReference type="Pfam" id="PF01738">
    <property type="entry name" value="DLH"/>
    <property type="match status" value="1"/>
</dbReference>
<feature type="transmembrane region" description="Helical" evidence="1">
    <location>
        <begin position="137"/>
        <end position="159"/>
    </location>
</feature>
<dbReference type="PANTHER" id="PTHR36927">
    <property type="entry name" value="BLR4337 PROTEIN"/>
    <property type="match status" value="1"/>
</dbReference>
<evidence type="ECO:0000313" key="5">
    <source>
        <dbReference type="Proteomes" id="UP000266327"/>
    </source>
</evidence>
<feature type="transmembrane region" description="Helical" evidence="1">
    <location>
        <begin position="244"/>
        <end position="262"/>
    </location>
</feature>
<feature type="transmembrane region" description="Helical" evidence="1">
    <location>
        <begin position="96"/>
        <end position="117"/>
    </location>
</feature>
<organism evidence="4 5">
    <name type="scientific">Noviherbaspirillum sedimenti</name>
    <dbReference type="NCBI Taxonomy" id="2320865"/>
    <lineage>
        <taxon>Bacteria</taxon>
        <taxon>Pseudomonadati</taxon>
        <taxon>Pseudomonadota</taxon>
        <taxon>Betaproteobacteria</taxon>
        <taxon>Burkholderiales</taxon>
        <taxon>Oxalobacteraceae</taxon>
        <taxon>Noviherbaspirillum</taxon>
    </lineage>
</organism>
<feature type="transmembrane region" description="Helical" evidence="1">
    <location>
        <begin position="12"/>
        <end position="32"/>
    </location>
</feature>
<dbReference type="GO" id="GO:0016787">
    <property type="term" value="F:hydrolase activity"/>
    <property type="evidence" value="ECO:0007669"/>
    <property type="project" value="InterPro"/>
</dbReference>
<dbReference type="InterPro" id="IPR010451">
    <property type="entry name" value="Acetoacetate_decarboxylase"/>
</dbReference>
<dbReference type="SUPFAM" id="SSF160104">
    <property type="entry name" value="Acetoacetate decarboxylase-like"/>
    <property type="match status" value="1"/>
</dbReference>
<proteinExistence type="predicted"/>
<reference evidence="5" key="1">
    <citation type="submission" date="2018-09" db="EMBL/GenBank/DDBJ databases">
        <authorList>
            <person name="Zhu H."/>
        </authorList>
    </citation>
    <scope>NUCLEOTIDE SEQUENCE [LARGE SCALE GENOMIC DNA]</scope>
    <source>
        <strain evidence="5">K1S02-23</strain>
    </source>
</reference>
<evidence type="ECO:0000313" key="4">
    <source>
        <dbReference type="EMBL" id="RJG03074.1"/>
    </source>
</evidence>
<dbReference type="InterPro" id="IPR050623">
    <property type="entry name" value="Glucan_succinyl_AcylTrfase"/>
</dbReference>
<evidence type="ECO:0000259" key="2">
    <source>
        <dbReference type="Pfam" id="PF01738"/>
    </source>
</evidence>
<feature type="transmembrane region" description="Helical" evidence="1">
    <location>
        <begin position="213"/>
        <end position="230"/>
    </location>
</feature>
<dbReference type="Proteomes" id="UP000266327">
    <property type="component" value="Unassembled WGS sequence"/>
</dbReference>
<dbReference type="GO" id="GO:0016747">
    <property type="term" value="F:acyltransferase activity, transferring groups other than amino-acyl groups"/>
    <property type="evidence" value="ECO:0007669"/>
    <property type="project" value="InterPro"/>
</dbReference>
<feature type="domain" description="Dienelactone hydrolase" evidence="2">
    <location>
        <begin position="913"/>
        <end position="1143"/>
    </location>
</feature>
<keyword evidence="5" id="KW-1185">Reference proteome</keyword>
<dbReference type="OrthoDB" id="5504996at2"/>
<gene>
    <name evidence="4" type="ORF">D3878_17055</name>
</gene>
<dbReference type="SUPFAM" id="SSF54427">
    <property type="entry name" value="NTF2-like"/>
    <property type="match status" value="1"/>
</dbReference>